<dbReference type="Gene3D" id="3.30.700.10">
    <property type="entry name" value="Glycoprotein, Type 4 Pilin"/>
    <property type="match status" value="1"/>
</dbReference>
<organism evidence="2 3">
    <name type="scientific">Nitratiruptor tergarcus DSM 16512</name>
    <dbReference type="NCBI Taxonomy" id="1069081"/>
    <lineage>
        <taxon>Bacteria</taxon>
        <taxon>Pseudomonadati</taxon>
        <taxon>Campylobacterota</taxon>
        <taxon>Epsilonproteobacteria</taxon>
        <taxon>Nautiliales</taxon>
        <taxon>Nitratiruptoraceae</taxon>
        <taxon>Nitratiruptor</taxon>
    </lineage>
</organism>
<keyword evidence="1" id="KW-0812">Transmembrane</keyword>
<reference evidence="3" key="1">
    <citation type="submission" date="2017-04" db="EMBL/GenBank/DDBJ databases">
        <authorList>
            <person name="Varghese N."/>
            <person name="Submissions S."/>
        </authorList>
    </citation>
    <scope>NUCLEOTIDE SEQUENCE [LARGE SCALE GENOMIC DNA]</scope>
    <source>
        <strain evidence="3">DSM 16512</strain>
    </source>
</reference>
<dbReference type="InterPro" id="IPR012902">
    <property type="entry name" value="N_methyl_site"/>
</dbReference>
<keyword evidence="1" id="KW-0472">Membrane</keyword>
<keyword evidence="3" id="KW-1185">Reference proteome</keyword>
<keyword evidence="1" id="KW-1133">Transmembrane helix</keyword>
<dbReference type="AlphaFoldDB" id="A0A1W1WQS2"/>
<accession>A0A1W1WQS2</accession>
<dbReference type="InterPro" id="IPR045584">
    <property type="entry name" value="Pilin-like"/>
</dbReference>
<name>A0A1W1WQS2_9BACT</name>
<evidence type="ECO:0000313" key="2">
    <source>
        <dbReference type="EMBL" id="SMC08370.1"/>
    </source>
</evidence>
<evidence type="ECO:0000313" key="3">
    <source>
        <dbReference type="Proteomes" id="UP000192602"/>
    </source>
</evidence>
<dbReference type="OrthoDB" id="5349145at2"/>
<dbReference type="Proteomes" id="UP000192602">
    <property type="component" value="Unassembled WGS sequence"/>
</dbReference>
<dbReference type="EMBL" id="FWWZ01000001">
    <property type="protein sequence ID" value="SMC08370.1"/>
    <property type="molecule type" value="Genomic_DNA"/>
</dbReference>
<protein>
    <submittedName>
        <fullName evidence="2">Prepilin-type N-terminal cleavage/methylation domain-containing protein</fullName>
    </submittedName>
</protein>
<dbReference type="NCBIfam" id="TIGR02532">
    <property type="entry name" value="IV_pilin_GFxxxE"/>
    <property type="match status" value="1"/>
</dbReference>
<evidence type="ECO:0000256" key="1">
    <source>
        <dbReference type="SAM" id="Phobius"/>
    </source>
</evidence>
<dbReference type="RefSeq" id="WP_084274657.1">
    <property type="nucleotide sequence ID" value="NZ_AP026671.1"/>
</dbReference>
<gene>
    <name evidence="2" type="ORF">SAMN05660197_0119</name>
</gene>
<dbReference type="SUPFAM" id="SSF54523">
    <property type="entry name" value="Pili subunits"/>
    <property type="match status" value="1"/>
</dbReference>
<dbReference type="STRING" id="1069081.SAMN05660197_0119"/>
<sequence length="151" mass="16803">MQRSAFTMIEFIFVIVVLGVLAMVALPRYFTVEELAQKNIAKAFTATLTRTVGHSLWSKSLFAGRKGSIKSDNDGDNFLFYGRSLEMYVSIPKYFDKTSVDFSQCVTPGNVAHPFIAKNPNVGGKYNVFCRDGNETDAPKFVVAAKDTYSF</sequence>
<feature type="transmembrane region" description="Helical" evidence="1">
    <location>
        <begin position="12"/>
        <end position="30"/>
    </location>
</feature>
<proteinExistence type="predicted"/>